<keyword evidence="1" id="KW-1133">Transmembrane helix</keyword>
<feature type="transmembrane region" description="Helical" evidence="1">
    <location>
        <begin position="6"/>
        <end position="27"/>
    </location>
</feature>
<organism evidence="2 3">
    <name type="scientific">Piscibacillus salipiscarius</name>
    <dbReference type="NCBI Taxonomy" id="299480"/>
    <lineage>
        <taxon>Bacteria</taxon>
        <taxon>Bacillati</taxon>
        <taxon>Bacillota</taxon>
        <taxon>Bacilli</taxon>
        <taxon>Bacillales</taxon>
        <taxon>Bacillaceae</taxon>
        <taxon>Piscibacillus</taxon>
    </lineage>
</organism>
<sequence>MGGFSFIGLIITLIPIVLTILVIIWILQIRDYNHKQVEQNKRIIELLDKKNDYT</sequence>
<comment type="caution">
    <text evidence="2">The sequence shown here is derived from an EMBL/GenBank/DDBJ whole genome shotgun (WGS) entry which is preliminary data.</text>
</comment>
<name>A0ABW5Q7M4_9BACI</name>
<evidence type="ECO:0000313" key="3">
    <source>
        <dbReference type="Proteomes" id="UP001597452"/>
    </source>
</evidence>
<reference evidence="3" key="1">
    <citation type="journal article" date="2019" name="Int. J. Syst. Evol. Microbiol.">
        <title>The Global Catalogue of Microorganisms (GCM) 10K type strain sequencing project: providing services to taxonomists for standard genome sequencing and annotation.</title>
        <authorList>
            <consortium name="The Broad Institute Genomics Platform"/>
            <consortium name="The Broad Institute Genome Sequencing Center for Infectious Disease"/>
            <person name="Wu L."/>
            <person name="Ma J."/>
        </authorList>
    </citation>
    <scope>NUCLEOTIDE SEQUENCE [LARGE SCALE GENOMIC DNA]</scope>
    <source>
        <strain evidence="3">TISTR 1571</strain>
    </source>
</reference>
<proteinExistence type="predicted"/>
<accession>A0ABW5Q7M4</accession>
<evidence type="ECO:0000256" key="1">
    <source>
        <dbReference type="SAM" id="Phobius"/>
    </source>
</evidence>
<dbReference type="RefSeq" id="WP_279401306.1">
    <property type="nucleotide sequence ID" value="NZ_JBHUMZ010000011.1"/>
</dbReference>
<dbReference type="Proteomes" id="UP001597452">
    <property type="component" value="Unassembled WGS sequence"/>
</dbReference>
<keyword evidence="3" id="KW-1185">Reference proteome</keyword>
<keyword evidence="1" id="KW-0812">Transmembrane</keyword>
<gene>
    <name evidence="2" type="ORF">ACFSW4_03410</name>
</gene>
<dbReference type="EMBL" id="JBHUMZ010000011">
    <property type="protein sequence ID" value="MFD2637925.1"/>
    <property type="molecule type" value="Genomic_DNA"/>
</dbReference>
<keyword evidence="1" id="KW-0472">Membrane</keyword>
<evidence type="ECO:0000313" key="2">
    <source>
        <dbReference type="EMBL" id="MFD2637925.1"/>
    </source>
</evidence>
<protein>
    <submittedName>
        <fullName evidence="2">Uncharacterized protein</fullName>
    </submittedName>
</protein>